<evidence type="ECO:0000313" key="4">
    <source>
        <dbReference type="Proteomes" id="UP001602119"/>
    </source>
</evidence>
<organism evidence="3 4">
    <name type="scientific">Microtetraspora fusca</name>
    <dbReference type="NCBI Taxonomy" id="1997"/>
    <lineage>
        <taxon>Bacteria</taxon>
        <taxon>Bacillati</taxon>
        <taxon>Actinomycetota</taxon>
        <taxon>Actinomycetes</taxon>
        <taxon>Streptosporangiales</taxon>
        <taxon>Streptosporangiaceae</taxon>
        <taxon>Microtetraspora</taxon>
    </lineage>
</organism>
<feature type="region of interest" description="Disordered" evidence="1">
    <location>
        <begin position="143"/>
        <end position="176"/>
    </location>
</feature>
<accession>A0ABW6V144</accession>
<dbReference type="RefSeq" id="WP_066933239.1">
    <property type="nucleotide sequence ID" value="NZ_BBYK01000038.1"/>
</dbReference>
<feature type="region of interest" description="Disordered" evidence="1">
    <location>
        <begin position="1"/>
        <end position="24"/>
    </location>
</feature>
<evidence type="ECO:0000259" key="2">
    <source>
        <dbReference type="Pfam" id="PF25547"/>
    </source>
</evidence>
<feature type="region of interest" description="Disordered" evidence="1">
    <location>
        <begin position="453"/>
        <end position="491"/>
    </location>
</feature>
<feature type="compositionally biased region" description="Gly residues" evidence="1">
    <location>
        <begin position="263"/>
        <end position="291"/>
    </location>
</feature>
<feature type="compositionally biased region" description="Low complexity" evidence="1">
    <location>
        <begin position="453"/>
        <end position="470"/>
    </location>
</feature>
<protein>
    <submittedName>
        <fullName evidence="3">WXG100 family type VII secretion target</fullName>
    </submittedName>
</protein>
<dbReference type="InterPro" id="IPR057746">
    <property type="entry name" value="CpnT-like_N"/>
</dbReference>
<proteinExistence type="predicted"/>
<comment type="caution">
    <text evidence="3">The sequence shown here is derived from an EMBL/GenBank/DDBJ whole genome shotgun (WGS) entry which is preliminary data.</text>
</comment>
<reference evidence="3 4" key="1">
    <citation type="submission" date="2024-10" db="EMBL/GenBank/DDBJ databases">
        <title>The Natural Products Discovery Center: Release of the First 8490 Sequenced Strains for Exploring Actinobacteria Biosynthetic Diversity.</title>
        <authorList>
            <person name="Kalkreuter E."/>
            <person name="Kautsar S.A."/>
            <person name="Yang D."/>
            <person name="Bader C.D."/>
            <person name="Teijaro C.N."/>
            <person name="Fluegel L."/>
            <person name="Davis C.M."/>
            <person name="Simpson J.R."/>
            <person name="Lauterbach L."/>
            <person name="Steele A.D."/>
            <person name="Gui C."/>
            <person name="Meng S."/>
            <person name="Li G."/>
            <person name="Viehrig K."/>
            <person name="Ye F."/>
            <person name="Su P."/>
            <person name="Kiefer A.F."/>
            <person name="Nichols A."/>
            <person name="Cepeda A.J."/>
            <person name="Yan W."/>
            <person name="Fan B."/>
            <person name="Jiang Y."/>
            <person name="Adhikari A."/>
            <person name="Zheng C.-J."/>
            <person name="Schuster L."/>
            <person name="Cowan T.M."/>
            <person name="Smanski M.J."/>
            <person name="Chevrette M.G."/>
            <person name="De Carvalho L.P.S."/>
            <person name="Shen B."/>
        </authorList>
    </citation>
    <scope>NUCLEOTIDE SEQUENCE [LARGE SCALE GENOMIC DNA]</scope>
    <source>
        <strain evidence="3 4">NPDC001281</strain>
    </source>
</reference>
<dbReference type="SUPFAM" id="SSF140453">
    <property type="entry name" value="EsxAB dimer-like"/>
    <property type="match status" value="1"/>
</dbReference>
<feature type="compositionally biased region" description="Polar residues" evidence="1">
    <location>
        <begin position="1"/>
        <end position="14"/>
    </location>
</feature>
<gene>
    <name evidence="3" type="ORF">ACFY05_09210</name>
</gene>
<dbReference type="Pfam" id="PF25547">
    <property type="entry name" value="WXG100_2"/>
    <property type="match status" value="1"/>
</dbReference>
<dbReference type="InterPro" id="IPR036689">
    <property type="entry name" value="ESAT-6-like_sf"/>
</dbReference>
<name>A0ABW6V144_MICFU</name>
<feature type="compositionally biased region" description="Polar residues" evidence="1">
    <location>
        <begin position="147"/>
        <end position="173"/>
    </location>
</feature>
<feature type="compositionally biased region" description="Low complexity" evidence="1">
    <location>
        <begin position="369"/>
        <end position="380"/>
    </location>
</feature>
<evidence type="ECO:0000256" key="1">
    <source>
        <dbReference type="SAM" id="MobiDB-lite"/>
    </source>
</evidence>
<evidence type="ECO:0000313" key="3">
    <source>
        <dbReference type="EMBL" id="MFF4773021.1"/>
    </source>
</evidence>
<dbReference type="Proteomes" id="UP001602119">
    <property type="component" value="Unassembled WGS sequence"/>
</dbReference>
<dbReference type="EMBL" id="JBIAXI010000005">
    <property type="protein sequence ID" value="MFF4773021.1"/>
    <property type="molecule type" value="Genomic_DNA"/>
</dbReference>
<sequence>MDIDRQTLSIKTGQPPTAAPVAPPTDTEQIAEWLRKSSPTLVSDAGFAYTHAASTVELMTEAIQSRAQRLSEAWKGPAAAEVQKALRLLTAAGEELATKMRGMSQALRLYGEVHLPKAKTEIEQIRGNLQKELPGCYPGTGPFQPPKQLQPNTGLSLTDTTGVPSPTQPSQNPYGVIGGQTGTPPSLLRSDYNGIKTQGTYLAAKAFADNNARRVLDELNTKIVEIYAAHIPPNVTYELPKVSPPAGKSPERRPVTYGEVMSGSGGGGTSRGGSGGTGGAGHSGGSGGSGGSSPRTGSGSGGGGSHGTDGSGTGGGHTGGGGGSGGSGNPGSPEAGGGATDPSGGAGDPGAPGTGSNPGSDPGTGAGAGPATSTGDGTAPSVIGQNDVTGSDGQSTETAGVRDMPITNPVTNPVIGDTTGRLISVDPRVTGGVVPTPGTGVPSVLGGPGSGVPVSGQPGPAAPRGPAGSSTPFVPMGGAGAAGERESQERTTWLNEERDAWDSSHRVIPPVIG</sequence>
<feature type="compositionally biased region" description="Gly residues" evidence="1">
    <location>
        <begin position="298"/>
        <end position="353"/>
    </location>
</feature>
<feature type="compositionally biased region" description="Polar residues" evidence="1">
    <location>
        <begin position="383"/>
        <end position="398"/>
    </location>
</feature>
<feature type="region of interest" description="Disordered" evidence="1">
    <location>
        <begin position="236"/>
        <end position="419"/>
    </location>
</feature>
<keyword evidence="4" id="KW-1185">Reference proteome</keyword>
<feature type="domain" description="Outer membrane channel protein CpnT-like N-terminal" evidence="2">
    <location>
        <begin position="45"/>
        <end position="122"/>
    </location>
</feature>